<dbReference type="SMART" id="SM00404">
    <property type="entry name" value="PTPc_motif"/>
    <property type="match status" value="1"/>
</dbReference>
<sequence length="347" mass="37932">MEEEFEEIDRAGNWTKIFNEIKEQSRAFPYKVAKRQENRLRNRYRDVSPYDHSRVRLEHGVNDYINASLMHVEAAQRRYILTQGPLPSTCGHFWQMAWEQRSRAVVMLNRLVEKGSVKCAQYWPSSGEREVSFPDVALRLTLLGEQVKVDYTLRQLQLHNLTTGESRTALHFHYTTWPDFGVPDSPASFLSFLQEVRSSGALGPCHGPQGPTRGLGPCHGPSLVHCSAGIGRSGTFCLVDTCLLLMAGAGADGVAGGGRGGPRPVDVRAVLLEMRRCRMGLIQTPDQLRFSYLAIIEGAKTVMAAPGGGGGGGAEIEERWMDLSNDVGDDGDGGGGATTVMVVVADG</sequence>
<dbReference type="PROSITE" id="PS50055">
    <property type="entry name" value="TYR_PHOSPHATASE_PTP"/>
    <property type="match status" value="1"/>
</dbReference>
<organism evidence="14 15">
    <name type="scientific">Petromyzon marinus</name>
    <name type="common">Sea lamprey</name>
    <dbReference type="NCBI Taxonomy" id="7757"/>
    <lineage>
        <taxon>Eukaryota</taxon>
        <taxon>Metazoa</taxon>
        <taxon>Chordata</taxon>
        <taxon>Craniata</taxon>
        <taxon>Vertebrata</taxon>
        <taxon>Cyclostomata</taxon>
        <taxon>Hyperoartia</taxon>
        <taxon>Petromyzontiformes</taxon>
        <taxon>Petromyzontidae</taxon>
        <taxon>Petromyzon</taxon>
    </lineage>
</organism>
<keyword evidence="9" id="KW-0472">Membrane</keyword>
<dbReference type="PANTHER" id="PTHR46047">
    <property type="entry name" value="TYROSINE-PROTEIN PHOSPHATASE NON-RECEPTOR TYPE 61F"/>
    <property type="match status" value="1"/>
</dbReference>
<evidence type="ECO:0000256" key="11">
    <source>
        <dbReference type="PIRSR" id="PIRSR000926-2"/>
    </source>
</evidence>
<dbReference type="Pfam" id="PF00102">
    <property type="entry name" value="Y_phosphatase"/>
    <property type="match status" value="1"/>
</dbReference>
<evidence type="ECO:0000313" key="15">
    <source>
        <dbReference type="RefSeq" id="XP_032834877.1"/>
    </source>
</evidence>
<dbReference type="Proteomes" id="UP001318040">
    <property type="component" value="Chromosome 69"/>
</dbReference>
<dbReference type="GO" id="GO:0070373">
    <property type="term" value="P:negative regulation of ERK1 and ERK2 cascade"/>
    <property type="evidence" value="ECO:0007669"/>
    <property type="project" value="TreeGrafter"/>
</dbReference>
<dbReference type="Gene3D" id="3.90.190.10">
    <property type="entry name" value="Protein tyrosine phosphatase superfamily"/>
    <property type="match status" value="1"/>
</dbReference>
<evidence type="ECO:0000256" key="1">
    <source>
        <dbReference type="ARBA" id="ARBA00004240"/>
    </source>
</evidence>
<dbReference type="EC" id="3.1.3.48" evidence="4"/>
<evidence type="ECO:0000256" key="10">
    <source>
        <dbReference type="PIRSR" id="PIRSR000926-1"/>
    </source>
</evidence>
<evidence type="ECO:0000313" key="16">
    <source>
        <dbReference type="RefSeq" id="XP_032834878.1"/>
    </source>
</evidence>
<reference evidence="15 16" key="1">
    <citation type="submission" date="2025-04" db="UniProtKB">
        <authorList>
            <consortium name="RefSeq"/>
        </authorList>
    </citation>
    <scope>IDENTIFICATION</scope>
    <source>
        <tissue evidence="15 16">Sperm</tissue>
    </source>
</reference>
<feature type="domain" description="Tyrosine-protein phosphatase" evidence="12">
    <location>
        <begin position="1"/>
        <end position="298"/>
    </location>
</feature>
<proteinExistence type="inferred from homology"/>
<evidence type="ECO:0000256" key="5">
    <source>
        <dbReference type="ARBA" id="ARBA00022553"/>
    </source>
</evidence>
<dbReference type="AlphaFoldDB" id="A0AAJ7XHZ9"/>
<evidence type="ECO:0000256" key="9">
    <source>
        <dbReference type="ARBA" id="ARBA00023136"/>
    </source>
</evidence>
<dbReference type="GO" id="GO:0004726">
    <property type="term" value="F:non-membrane spanning protein tyrosine phosphatase activity"/>
    <property type="evidence" value="ECO:0007669"/>
    <property type="project" value="TreeGrafter"/>
</dbReference>
<dbReference type="RefSeq" id="XP_032834877.1">
    <property type="nucleotide sequence ID" value="XM_032978986.1"/>
</dbReference>
<dbReference type="InterPro" id="IPR051985">
    <property type="entry name" value="NR_tyrosine_phosphatase"/>
</dbReference>
<dbReference type="PIRSF" id="PIRSF000926">
    <property type="entry name" value="Tyr-Ptase_nr1"/>
    <property type="match status" value="1"/>
</dbReference>
<dbReference type="GO" id="GO:0005634">
    <property type="term" value="C:nucleus"/>
    <property type="evidence" value="ECO:0007669"/>
    <property type="project" value="TreeGrafter"/>
</dbReference>
<feature type="binding site" evidence="11">
    <location>
        <begin position="226"/>
        <end position="232"/>
    </location>
    <ligand>
        <name>substrate</name>
    </ligand>
</feature>
<dbReference type="GO" id="GO:0019901">
    <property type="term" value="F:protein kinase binding"/>
    <property type="evidence" value="ECO:0007669"/>
    <property type="project" value="TreeGrafter"/>
</dbReference>
<evidence type="ECO:0000256" key="8">
    <source>
        <dbReference type="ARBA" id="ARBA00022912"/>
    </source>
</evidence>
<dbReference type="InterPro" id="IPR012265">
    <property type="entry name" value="Ptpn1/Ptpn2"/>
</dbReference>
<dbReference type="InterPro" id="IPR029021">
    <property type="entry name" value="Prot-tyrosine_phosphatase-like"/>
</dbReference>
<dbReference type="GO" id="GO:0046426">
    <property type="term" value="P:negative regulation of receptor signaling pathway via JAK-STAT"/>
    <property type="evidence" value="ECO:0007669"/>
    <property type="project" value="TreeGrafter"/>
</dbReference>
<dbReference type="KEGG" id="pmrn:116957066"/>
<keyword evidence="5" id="KW-0597">Phosphoprotein</keyword>
<dbReference type="GO" id="GO:0005783">
    <property type="term" value="C:endoplasmic reticulum"/>
    <property type="evidence" value="ECO:0007669"/>
    <property type="project" value="UniProtKB-SubCell"/>
</dbReference>
<dbReference type="RefSeq" id="XP_032834878.1">
    <property type="nucleotide sequence ID" value="XM_032978987.1"/>
</dbReference>
<dbReference type="PROSITE" id="PS50056">
    <property type="entry name" value="TYR_PHOSPHATASE_2"/>
    <property type="match status" value="1"/>
</dbReference>
<evidence type="ECO:0000313" key="14">
    <source>
        <dbReference type="Proteomes" id="UP001318040"/>
    </source>
</evidence>
<feature type="binding site" evidence="11">
    <location>
        <position position="283"/>
    </location>
    <ligand>
        <name>substrate</name>
    </ligand>
</feature>
<evidence type="ECO:0000256" key="2">
    <source>
        <dbReference type="ARBA" id="ARBA00004308"/>
    </source>
</evidence>
<accession>A0AAJ7XHZ9</accession>
<evidence type="ECO:0000259" key="12">
    <source>
        <dbReference type="PROSITE" id="PS50055"/>
    </source>
</evidence>
<keyword evidence="6" id="KW-0378">Hydrolase</keyword>
<dbReference type="SUPFAM" id="SSF52799">
    <property type="entry name" value="(Phosphotyrosine protein) phosphatases II"/>
    <property type="match status" value="1"/>
</dbReference>
<keyword evidence="7" id="KW-0256">Endoplasmic reticulum</keyword>
<dbReference type="PROSITE" id="PS00383">
    <property type="entry name" value="TYR_PHOSPHATASE_1"/>
    <property type="match status" value="1"/>
</dbReference>
<feature type="domain" description="Tyrosine specific protein phosphatases" evidence="13">
    <location>
        <begin position="187"/>
        <end position="289"/>
    </location>
</feature>
<keyword evidence="14" id="KW-1185">Reference proteome</keyword>
<feature type="active site" description="Phosphocysteine intermediate" evidence="10">
    <location>
        <position position="226"/>
    </location>
</feature>
<protein>
    <recommendedName>
        <fullName evidence="4">protein-tyrosine-phosphatase</fullName>
        <ecNumber evidence="4">3.1.3.48</ecNumber>
    </recommendedName>
</protein>
<evidence type="ECO:0000256" key="6">
    <source>
        <dbReference type="ARBA" id="ARBA00022801"/>
    </source>
</evidence>
<dbReference type="PRINTS" id="PR00700">
    <property type="entry name" value="PRTYPHPHTASE"/>
</dbReference>
<evidence type="ECO:0000256" key="4">
    <source>
        <dbReference type="ARBA" id="ARBA00013064"/>
    </source>
</evidence>
<feature type="binding site" evidence="11">
    <location>
        <position position="179"/>
    </location>
    <ligand>
        <name>substrate</name>
    </ligand>
</feature>
<dbReference type="InterPro" id="IPR003595">
    <property type="entry name" value="Tyr_Pase_cat"/>
</dbReference>
<dbReference type="InterPro" id="IPR000242">
    <property type="entry name" value="PTP_cat"/>
</dbReference>
<gene>
    <name evidence="15 16" type="primary">LOC116957066</name>
</gene>
<comment type="similarity">
    <text evidence="3">Belongs to the protein-tyrosine phosphatase family. Non-receptor class 1 subfamily.</text>
</comment>
<evidence type="ECO:0000256" key="7">
    <source>
        <dbReference type="ARBA" id="ARBA00022824"/>
    </source>
</evidence>
<dbReference type="InterPro" id="IPR000387">
    <property type="entry name" value="Tyr_Pase_dom"/>
</dbReference>
<comment type="subcellular location">
    <subcellularLocation>
        <location evidence="2">Endomembrane system</location>
    </subcellularLocation>
    <subcellularLocation>
        <location evidence="1">Endoplasmic reticulum</location>
    </subcellularLocation>
</comment>
<dbReference type="InterPro" id="IPR016130">
    <property type="entry name" value="Tyr_Pase_AS"/>
</dbReference>
<name>A0AAJ7XHZ9_PETMA</name>
<dbReference type="PANTHER" id="PTHR46047:SF3">
    <property type="entry name" value="TYROSINE-PROTEIN PHOSPHATASE NON-RECEPTOR TYPE 61F"/>
    <property type="match status" value="1"/>
</dbReference>
<evidence type="ECO:0000256" key="3">
    <source>
        <dbReference type="ARBA" id="ARBA00009701"/>
    </source>
</evidence>
<evidence type="ECO:0000259" key="13">
    <source>
        <dbReference type="PROSITE" id="PS50056"/>
    </source>
</evidence>
<dbReference type="SMART" id="SM00194">
    <property type="entry name" value="PTPc"/>
    <property type="match status" value="1"/>
</dbReference>
<keyword evidence="8" id="KW-0904">Protein phosphatase</keyword>